<accession>A0ABW6QMR6</accession>
<organism evidence="2 3">
    <name type="scientific">Nocardia suismassiliense</name>
    <dbReference type="NCBI Taxonomy" id="2077092"/>
    <lineage>
        <taxon>Bacteria</taxon>
        <taxon>Bacillati</taxon>
        <taxon>Actinomycetota</taxon>
        <taxon>Actinomycetes</taxon>
        <taxon>Mycobacteriales</taxon>
        <taxon>Nocardiaceae</taxon>
        <taxon>Nocardia</taxon>
    </lineage>
</organism>
<dbReference type="EMBL" id="JBIAPI010000001">
    <property type="protein sequence ID" value="MFF3222507.1"/>
    <property type="molecule type" value="Genomic_DNA"/>
</dbReference>
<feature type="signal peptide" evidence="1">
    <location>
        <begin position="1"/>
        <end position="39"/>
    </location>
</feature>
<evidence type="ECO:0008006" key="4">
    <source>
        <dbReference type="Google" id="ProtNLM"/>
    </source>
</evidence>
<comment type="caution">
    <text evidence="2">The sequence shown here is derived from an EMBL/GenBank/DDBJ whole genome shotgun (WGS) entry which is preliminary data.</text>
</comment>
<proteinExistence type="predicted"/>
<keyword evidence="3" id="KW-1185">Reference proteome</keyword>
<evidence type="ECO:0000313" key="3">
    <source>
        <dbReference type="Proteomes" id="UP001601948"/>
    </source>
</evidence>
<evidence type="ECO:0000313" key="2">
    <source>
        <dbReference type="EMBL" id="MFF3222507.1"/>
    </source>
</evidence>
<reference evidence="2 3" key="1">
    <citation type="submission" date="2024-10" db="EMBL/GenBank/DDBJ databases">
        <title>The Natural Products Discovery Center: Release of the First 8490 Sequenced Strains for Exploring Actinobacteria Biosynthetic Diversity.</title>
        <authorList>
            <person name="Kalkreuter E."/>
            <person name="Kautsar S.A."/>
            <person name="Yang D."/>
            <person name="Bader C.D."/>
            <person name="Teijaro C.N."/>
            <person name="Fluegel L."/>
            <person name="Davis C.M."/>
            <person name="Simpson J.R."/>
            <person name="Lauterbach L."/>
            <person name="Steele A.D."/>
            <person name="Gui C."/>
            <person name="Meng S."/>
            <person name="Li G."/>
            <person name="Viehrig K."/>
            <person name="Ye F."/>
            <person name="Su P."/>
            <person name="Kiefer A.F."/>
            <person name="Nichols A."/>
            <person name="Cepeda A.J."/>
            <person name="Yan W."/>
            <person name="Fan B."/>
            <person name="Jiang Y."/>
            <person name="Adhikari A."/>
            <person name="Zheng C.-J."/>
            <person name="Schuster L."/>
            <person name="Cowan T.M."/>
            <person name="Smanski M.J."/>
            <person name="Chevrette M.G."/>
            <person name="De Carvalho L.P.S."/>
            <person name="Shen B."/>
        </authorList>
    </citation>
    <scope>NUCLEOTIDE SEQUENCE [LARGE SCALE GENOMIC DNA]</scope>
    <source>
        <strain evidence="2 3">NPDC003040</strain>
    </source>
</reference>
<feature type="chain" id="PRO_5045969836" description="Secreted protein" evidence="1">
    <location>
        <begin position="40"/>
        <end position="182"/>
    </location>
</feature>
<evidence type="ECO:0000256" key="1">
    <source>
        <dbReference type="SAM" id="SignalP"/>
    </source>
</evidence>
<gene>
    <name evidence="2" type="ORF">ACFYV7_06900</name>
</gene>
<dbReference type="Proteomes" id="UP001601948">
    <property type="component" value="Unassembled WGS sequence"/>
</dbReference>
<name>A0ABW6QMR6_9NOCA</name>
<keyword evidence="1" id="KW-0732">Signal</keyword>
<sequence length="182" mass="18702">MAQRVFPVQSINIRRSSTALLAIAAIAGGLAFGAGTAAADAQTTAVGAGRQCLWAGAPHPQGTTVAAGGQNFRCGTDRGAPVWSNVPAASRPSTVPNPGAYANPAGLFSAGARQPGTEYTDYCVGGQLIEGNEDIYQVVADRSGKLYWKAAGPISQWVFDPDAPRHGPSWRSASLCSDGNLT</sequence>
<protein>
    <recommendedName>
        <fullName evidence="4">Secreted protein</fullName>
    </recommendedName>
</protein>
<dbReference type="RefSeq" id="WP_387714579.1">
    <property type="nucleotide sequence ID" value="NZ_JBIAPI010000001.1"/>
</dbReference>